<evidence type="ECO:0000256" key="5">
    <source>
        <dbReference type="RuleBase" id="RU003682"/>
    </source>
</evidence>
<dbReference type="Proteomes" id="UP001293593">
    <property type="component" value="Unassembled WGS sequence"/>
</dbReference>
<evidence type="ECO:0000256" key="2">
    <source>
        <dbReference type="ARBA" id="ARBA00022723"/>
    </source>
</evidence>
<evidence type="ECO:0000256" key="4">
    <source>
        <dbReference type="ARBA" id="ARBA00023004"/>
    </source>
</evidence>
<evidence type="ECO:0000256" key="3">
    <source>
        <dbReference type="ARBA" id="ARBA00022896"/>
    </source>
</evidence>
<feature type="domain" description="Fe2OG dioxygenase" evidence="6">
    <location>
        <begin position="207"/>
        <end position="306"/>
    </location>
</feature>
<dbReference type="Gene3D" id="2.60.120.330">
    <property type="entry name" value="B-lactam Antibiotic, Isopenicillin N Synthase, Chain"/>
    <property type="match status" value="1"/>
</dbReference>
<protein>
    <recommendedName>
        <fullName evidence="6">Fe2OG dioxygenase domain-containing protein</fullName>
    </recommendedName>
</protein>
<dbReference type="InterPro" id="IPR044861">
    <property type="entry name" value="IPNS-like_FE2OG_OXY"/>
</dbReference>
<dbReference type="EMBL" id="JAWXYG010000015">
    <property type="protein sequence ID" value="KAK4253852.1"/>
    <property type="molecule type" value="Genomic_DNA"/>
</dbReference>
<evidence type="ECO:0000313" key="7">
    <source>
        <dbReference type="EMBL" id="KAK4253852.1"/>
    </source>
</evidence>
<comment type="similarity">
    <text evidence="1 5">Belongs to the iron/ascorbate-dependent oxidoreductase family.</text>
</comment>
<evidence type="ECO:0000259" key="6">
    <source>
        <dbReference type="PROSITE" id="PS51471"/>
    </source>
</evidence>
<evidence type="ECO:0000313" key="8">
    <source>
        <dbReference type="Proteomes" id="UP001293593"/>
    </source>
</evidence>
<reference evidence="7" key="1">
    <citation type="submission" date="2023-10" db="EMBL/GenBank/DDBJ databases">
        <title>Chromosome-level genome of the transformable northern wattle, Acacia crassicarpa.</title>
        <authorList>
            <person name="Massaro I."/>
            <person name="Sinha N.R."/>
            <person name="Poethig S."/>
            <person name="Leichty A.R."/>
        </authorList>
    </citation>
    <scope>NUCLEOTIDE SEQUENCE</scope>
    <source>
        <strain evidence="7">Acra3RX</strain>
        <tissue evidence="7">Leaf</tissue>
    </source>
</reference>
<sequence>MASGCHVANISSVKSLSESNAAALIPSYYHTLTDSDGHDDVAHELAALIPIIDFSHLTSTDPQIHATAVRQLGQACQDWGFFIVTNHGVSENLMKDIMEKCLEFHNLPLEEKKEFFSVHNPLPAIKYTTSAPPRSIGENDLYWIDYLQFYNYHNQCNFPNKPPGVRETAMEYSKEMRGVARTLLEGISESLGLKPDDIIEHSGFDYGYQKMQFNLYPPCPQPDLVQGLPPHCDNGFLNILIQNGISGLQVKHDGKWVNVNPLPNSLVVNTGDELEVLSNGKYKSIWHRAVVNEKETRVSVLAVHGPQVDKEIGPAPGLLEKEKPLFKRYKYGDFVPFQLKVMSPEMPRPLDSLRITN</sequence>
<organism evidence="7 8">
    <name type="scientific">Acacia crassicarpa</name>
    <name type="common">northern wattle</name>
    <dbReference type="NCBI Taxonomy" id="499986"/>
    <lineage>
        <taxon>Eukaryota</taxon>
        <taxon>Viridiplantae</taxon>
        <taxon>Streptophyta</taxon>
        <taxon>Embryophyta</taxon>
        <taxon>Tracheophyta</taxon>
        <taxon>Spermatophyta</taxon>
        <taxon>Magnoliopsida</taxon>
        <taxon>eudicotyledons</taxon>
        <taxon>Gunneridae</taxon>
        <taxon>Pentapetalae</taxon>
        <taxon>rosids</taxon>
        <taxon>fabids</taxon>
        <taxon>Fabales</taxon>
        <taxon>Fabaceae</taxon>
        <taxon>Caesalpinioideae</taxon>
        <taxon>mimosoid clade</taxon>
        <taxon>Acacieae</taxon>
        <taxon>Acacia</taxon>
    </lineage>
</organism>
<keyword evidence="8" id="KW-1185">Reference proteome</keyword>
<dbReference type="Pfam" id="PF03171">
    <property type="entry name" value="2OG-FeII_Oxy"/>
    <property type="match status" value="1"/>
</dbReference>
<dbReference type="GO" id="GO:0031418">
    <property type="term" value="F:L-ascorbic acid binding"/>
    <property type="evidence" value="ECO:0007669"/>
    <property type="project" value="UniProtKB-KW"/>
</dbReference>
<dbReference type="SUPFAM" id="SSF51197">
    <property type="entry name" value="Clavaminate synthase-like"/>
    <property type="match status" value="1"/>
</dbReference>
<evidence type="ECO:0000256" key="1">
    <source>
        <dbReference type="ARBA" id="ARBA00008056"/>
    </source>
</evidence>
<accession>A0AAE1M5B8</accession>
<gene>
    <name evidence="7" type="ORF">QN277_010475</name>
</gene>
<dbReference type="InterPro" id="IPR050295">
    <property type="entry name" value="Plant_2OG-oxidoreductases"/>
</dbReference>
<name>A0AAE1M5B8_9FABA</name>
<dbReference type="PANTHER" id="PTHR47991">
    <property type="entry name" value="OXOGLUTARATE/IRON-DEPENDENT DIOXYGENASE"/>
    <property type="match status" value="1"/>
</dbReference>
<dbReference type="GO" id="GO:0046872">
    <property type="term" value="F:metal ion binding"/>
    <property type="evidence" value="ECO:0007669"/>
    <property type="project" value="UniProtKB-KW"/>
</dbReference>
<dbReference type="AlphaFoldDB" id="A0AAE1M5B8"/>
<comment type="caution">
    <text evidence="7">The sequence shown here is derived from an EMBL/GenBank/DDBJ whole genome shotgun (WGS) entry which is preliminary data.</text>
</comment>
<keyword evidence="4 5" id="KW-0408">Iron</keyword>
<keyword evidence="2 5" id="KW-0479">Metal-binding</keyword>
<keyword evidence="5" id="KW-0560">Oxidoreductase</keyword>
<dbReference type="GO" id="GO:0016491">
    <property type="term" value="F:oxidoreductase activity"/>
    <property type="evidence" value="ECO:0007669"/>
    <property type="project" value="UniProtKB-KW"/>
</dbReference>
<dbReference type="PROSITE" id="PS51471">
    <property type="entry name" value="FE2OG_OXY"/>
    <property type="match status" value="1"/>
</dbReference>
<dbReference type="InterPro" id="IPR026992">
    <property type="entry name" value="DIOX_N"/>
</dbReference>
<dbReference type="InterPro" id="IPR027443">
    <property type="entry name" value="IPNS-like_sf"/>
</dbReference>
<dbReference type="Pfam" id="PF14226">
    <property type="entry name" value="DIOX_N"/>
    <property type="match status" value="1"/>
</dbReference>
<proteinExistence type="inferred from homology"/>
<keyword evidence="3" id="KW-0847">Vitamin C</keyword>
<dbReference type="InterPro" id="IPR005123">
    <property type="entry name" value="Oxoglu/Fe-dep_dioxygenase_dom"/>
</dbReference>
<dbReference type="FunFam" id="2.60.120.330:FF:000079">
    <property type="entry name" value="Protein SRG1"/>
    <property type="match status" value="1"/>
</dbReference>